<evidence type="ECO:0000256" key="3">
    <source>
        <dbReference type="ARBA" id="ARBA00022729"/>
    </source>
</evidence>
<evidence type="ECO:0000256" key="4">
    <source>
        <dbReference type="SAM" id="SignalP"/>
    </source>
</evidence>
<dbReference type="InterPro" id="IPR000914">
    <property type="entry name" value="SBP_5_dom"/>
</dbReference>
<feature type="domain" description="Solute-binding protein family 5" evidence="5">
    <location>
        <begin position="87"/>
        <end position="466"/>
    </location>
</feature>
<dbReference type="PIRSF" id="PIRSF002741">
    <property type="entry name" value="MppA"/>
    <property type="match status" value="1"/>
</dbReference>
<dbReference type="Proteomes" id="UP001238088">
    <property type="component" value="Unassembled WGS sequence"/>
</dbReference>
<dbReference type="CDD" id="cd08504">
    <property type="entry name" value="PBP2_OppA"/>
    <property type="match status" value="1"/>
</dbReference>
<comment type="caution">
    <text evidence="6">The sequence shown here is derived from an EMBL/GenBank/DDBJ whole genome shotgun (WGS) entry which is preliminary data.</text>
</comment>
<evidence type="ECO:0000313" key="7">
    <source>
        <dbReference type="Proteomes" id="UP001238088"/>
    </source>
</evidence>
<dbReference type="PANTHER" id="PTHR30290">
    <property type="entry name" value="PERIPLASMIC BINDING COMPONENT OF ABC TRANSPORTER"/>
    <property type="match status" value="1"/>
</dbReference>
<dbReference type="Pfam" id="PF00496">
    <property type="entry name" value="SBP_bac_5"/>
    <property type="match status" value="1"/>
</dbReference>
<feature type="signal peptide" evidence="4">
    <location>
        <begin position="1"/>
        <end position="24"/>
    </location>
</feature>
<dbReference type="PROSITE" id="PS01040">
    <property type="entry name" value="SBP_BACTERIAL_5"/>
    <property type="match status" value="1"/>
</dbReference>
<keyword evidence="3 4" id="KW-0732">Signal</keyword>
<dbReference type="InterPro" id="IPR039424">
    <property type="entry name" value="SBP_5"/>
</dbReference>
<dbReference type="PANTHER" id="PTHR30290:SF79">
    <property type="entry name" value="DIPEPTIDE-BINDING PROTEIN DPPE"/>
    <property type="match status" value="1"/>
</dbReference>
<gene>
    <name evidence="6" type="ORF">J2S17_005598</name>
</gene>
<dbReference type="InterPro" id="IPR023765">
    <property type="entry name" value="SBP_5_CS"/>
</dbReference>
<evidence type="ECO:0000256" key="1">
    <source>
        <dbReference type="ARBA" id="ARBA00004193"/>
    </source>
</evidence>
<comment type="similarity">
    <text evidence="2">Belongs to the bacterial solute-binding protein 5 family.</text>
</comment>
<reference evidence="6 7" key="1">
    <citation type="submission" date="2023-07" db="EMBL/GenBank/DDBJ databases">
        <title>Genomic Encyclopedia of Type Strains, Phase IV (KMG-IV): sequencing the most valuable type-strain genomes for metagenomic binning, comparative biology and taxonomic classification.</title>
        <authorList>
            <person name="Goeker M."/>
        </authorList>
    </citation>
    <scope>NUCLEOTIDE SEQUENCE [LARGE SCALE GENOMIC DNA]</scope>
    <source>
        <strain evidence="6 7">DSM 23494</strain>
    </source>
</reference>
<comment type="subcellular location">
    <subcellularLocation>
        <location evidence="1">Cell membrane</location>
        <topology evidence="1">Lipid-anchor</topology>
    </subcellularLocation>
</comment>
<dbReference type="EMBL" id="JAUSUB010000046">
    <property type="protein sequence ID" value="MDQ0273666.1"/>
    <property type="molecule type" value="Genomic_DNA"/>
</dbReference>
<dbReference type="Gene3D" id="3.40.190.10">
    <property type="entry name" value="Periplasmic binding protein-like II"/>
    <property type="match status" value="1"/>
</dbReference>
<keyword evidence="7" id="KW-1185">Reference proteome</keyword>
<dbReference type="Gene3D" id="3.90.76.10">
    <property type="entry name" value="Dipeptide-binding Protein, Domain 1"/>
    <property type="match status" value="1"/>
</dbReference>
<accession>A0ABU0ASA4</accession>
<evidence type="ECO:0000313" key="6">
    <source>
        <dbReference type="EMBL" id="MDQ0273666.1"/>
    </source>
</evidence>
<organism evidence="6 7">
    <name type="scientific">Cytobacillus purgationiresistens</name>
    <dbReference type="NCBI Taxonomy" id="863449"/>
    <lineage>
        <taxon>Bacteria</taxon>
        <taxon>Bacillati</taxon>
        <taxon>Bacillota</taxon>
        <taxon>Bacilli</taxon>
        <taxon>Bacillales</taxon>
        <taxon>Bacillaceae</taxon>
        <taxon>Cytobacillus</taxon>
    </lineage>
</organism>
<sequence>MKNQLKNLHLSLTAILFLVLTVLAGCAPDKNNSSDDTPKENVSQEITTNLGGEPYTLDPAFASDTTSFWVIQHLYEGLLEYDKDGQLVEGAASKIDVSEDGKIYTFTIKEGLKWSNGDAITAKDFEYAWKRVLNPETAAYSPTSFYYIKGAENYNTGNGAVEEVGITAPDDLTLVVELSSPTAFFKQLLARAEFLPVNQSVVEAKENWAGEADSIVTNGAYILDSWKHDQQIVLVKNENYWNNEAISMEKINFEMVADATTYYQMFKTGELDLINSLPLDSIEQEKNNNEYVSSPSFSVYTFSFNVEEKPFTNKKIRQALSYAIDREAIVNNITKAGEASAFGYVPFGFITPNNEDFRNQSEKYYEFNPERAKQLLEEGLKEEGWSELPTVTFKYNTADNHKKIAEAVQEMIKQNLGVNVNLENQEWKTYIDTFKQKNFQVARMGWGGEFLDPLGVLSHYTTTNSSNFTNWSNAEYDQLIEASNPEQDPAKRIELLQKAEAILMEELPIIPILFSAQNALVSEKIEGIRFDVLRNPDLRFAKRVE</sequence>
<dbReference type="SUPFAM" id="SSF53850">
    <property type="entry name" value="Periplasmic binding protein-like II"/>
    <property type="match status" value="1"/>
</dbReference>
<dbReference type="InterPro" id="IPR030678">
    <property type="entry name" value="Peptide/Ni-bd"/>
</dbReference>
<name>A0ABU0ASA4_9BACI</name>
<dbReference type="PROSITE" id="PS51257">
    <property type="entry name" value="PROKAR_LIPOPROTEIN"/>
    <property type="match status" value="1"/>
</dbReference>
<proteinExistence type="inferred from homology"/>
<dbReference type="Gene3D" id="3.10.105.10">
    <property type="entry name" value="Dipeptide-binding Protein, Domain 3"/>
    <property type="match status" value="1"/>
</dbReference>
<feature type="chain" id="PRO_5045881344" evidence="4">
    <location>
        <begin position="25"/>
        <end position="545"/>
    </location>
</feature>
<protein>
    <submittedName>
        <fullName evidence="6">Oligopeptide transport system substrate-binding protein</fullName>
    </submittedName>
</protein>
<evidence type="ECO:0000259" key="5">
    <source>
        <dbReference type="Pfam" id="PF00496"/>
    </source>
</evidence>
<evidence type="ECO:0000256" key="2">
    <source>
        <dbReference type="ARBA" id="ARBA00005695"/>
    </source>
</evidence>